<proteinExistence type="predicted"/>
<dbReference type="GO" id="GO:0005886">
    <property type="term" value="C:plasma membrane"/>
    <property type="evidence" value="ECO:0007669"/>
    <property type="project" value="UniProtKB-SubCell"/>
</dbReference>
<feature type="transmembrane region" description="Helical" evidence="6">
    <location>
        <begin position="293"/>
        <end position="319"/>
    </location>
</feature>
<feature type="transmembrane region" description="Helical" evidence="6">
    <location>
        <begin position="12"/>
        <end position="32"/>
    </location>
</feature>
<dbReference type="PANTHER" id="PTHR30250:SF11">
    <property type="entry name" value="O-ANTIGEN TRANSPORTER-RELATED"/>
    <property type="match status" value="1"/>
</dbReference>
<evidence type="ECO:0000256" key="4">
    <source>
        <dbReference type="ARBA" id="ARBA00022989"/>
    </source>
</evidence>
<dbReference type="InterPro" id="IPR050833">
    <property type="entry name" value="Poly_Biosynth_Transport"/>
</dbReference>
<dbReference type="AlphaFoldDB" id="A0A0S7WGK1"/>
<feature type="transmembrane region" description="Helical" evidence="6">
    <location>
        <begin position="439"/>
        <end position="459"/>
    </location>
</feature>
<dbReference type="CDD" id="cd13128">
    <property type="entry name" value="MATE_Wzx_like"/>
    <property type="match status" value="1"/>
</dbReference>
<comment type="caution">
    <text evidence="7">The sequence shown here is derived from an EMBL/GenBank/DDBJ whole genome shotgun (WGS) entry which is preliminary data.</text>
</comment>
<feature type="transmembrane region" description="Helical" evidence="6">
    <location>
        <begin position="178"/>
        <end position="197"/>
    </location>
</feature>
<keyword evidence="4 6" id="KW-1133">Transmembrane helix</keyword>
<feature type="transmembrane region" description="Helical" evidence="6">
    <location>
        <begin position="218"/>
        <end position="236"/>
    </location>
</feature>
<evidence type="ECO:0000313" key="8">
    <source>
        <dbReference type="Proteomes" id="UP000051124"/>
    </source>
</evidence>
<dbReference type="InterPro" id="IPR002797">
    <property type="entry name" value="Polysacc_synth"/>
</dbReference>
<feature type="transmembrane region" description="Helical" evidence="6">
    <location>
        <begin position="114"/>
        <end position="135"/>
    </location>
</feature>
<feature type="transmembrane region" description="Helical" evidence="6">
    <location>
        <begin position="325"/>
        <end position="345"/>
    </location>
</feature>
<comment type="subcellular location">
    <subcellularLocation>
        <location evidence="1">Cell membrane</location>
        <topology evidence="1">Multi-pass membrane protein</topology>
    </subcellularLocation>
</comment>
<feature type="transmembrane region" description="Helical" evidence="6">
    <location>
        <begin position="44"/>
        <end position="65"/>
    </location>
</feature>
<keyword evidence="5 6" id="KW-0472">Membrane</keyword>
<evidence type="ECO:0000256" key="3">
    <source>
        <dbReference type="ARBA" id="ARBA00022692"/>
    </source>
</evidence>
<organism evidence="7 8">
    <name type="scientific">candidate division TA06 bacterium DG_26</name>
    <dbReference type="NCBI Taxonomy" id="1703771"/>
    <lineage>
        <taxon>Bacteria</taxon>
        <taxon>Bacteria division TA06</taxon>
    </lineage>
</organism>
<dbReference type="PANTHER" id="PTHR30250">
    <property type="entry name" value="PST FAMILY PREDICTED COLANIC ACID TRANSPORTER"/>
    <property type="match status" value="1"/>
</dbReference>
<protein>
    <submittedName>
        <fullName evidence="7">Uncharacterized protein</fullName>
    </submittedName>
</protein>
<accession>A0A0S7WGK1</accession>
<sequence>MDAVQRVMKNSAVLVAEKIALSGLSIFVVSYVARSLGEVDYGKFAFAFGFVELFRILGDMGLWTLTVREVAKDRSIASAFLGHSLMIHSLLIVLTFLSIAVAVNLMGYSSDTRVLVYIAAFALVFELMADCFRAIFQAFQKMEYSALLRIIYGVFAGGFAISVLYLGRGVLMVSSGYLMGNILIIGIAYWFVVKHFARPTFQIDFRVWKKMLRRSLPFAFQAFFILIAFKFDIVMLSKMKGDAEVGWYNVAANLTYKMLFIAVALSGSIYPAVSELLGTSIEKASKLVTRSLYFLLVLGLPLAVGGTLLGPQIILFLFGERYLPSILVFQVIVWFVPLCYTATLLSNVLVAMELQRLVVRTGAVKAGINIGLNAFLIPTFGAIGAAIATVVSEGFVALYYIPTVSKHFSFRRLRRKFTALAISNACMAGFLLIPQVHQLHFSLEIAGGMVIYFGFMLLFRGLDKQDIIAVRNLLPYGGIYRRKVVFWS</sequence>
<keyword evidence="3 6" id="KW-0812">Transmembrane</keyword>
<feature type="transmembrane region" description="Helical" evidence="6">
    <location>
        <begin position="147"/>
        <end position="166"/>
    </location>
</feature>
<dbReference type="Proteomes" id="UP000051124">
    <property type="component" value="Unassembled WGS sequence"/>
</dbReference>
<evidence type="ECO:0000256" key="2">
    <source>
        <dbReference type="ARBA" id="ARBA00022475"/>
    </source>
</evidence>
<name>A0A0S7WGK1_UNCT6</name>
<evidence type="ECO:0000313" key="7">
    <source>
        <dbReference type="EMBL" id="KPJ49272.1"/>
    </source>
</evidence>
<dbReference type="EMBL" id="LIZT01000066">
    <property type="protein sequence ID" value="KPJ49272.1"/>
    <property type="molecule type" value="Genomic_DNA"/>
</dbReference>
<dbReference type="Pfam" id="PF01943">
    <property type="entry name" value="Polysacc_synt"/>
    <property type="match status" value="1"/>
</dbReference>
<evidence type="ECO:0000256" key="1">
    <source>
        <dbReference type="ARBA" id="ARBA00004651"/>
    </source>
</evidence>
<feature type="transmembrane region" description="Helical" evidence="6">
    <location>
        <begin position="85"/>
        <end position="108"/>
    </location>
</feature>
<keyword evidence="2" id="KW-1003">Cell membrane</keyword>
<evidence type="ECO:0000256" key="6">
    <source>
        <dbReference type="SAM" id="Phobius"/>
    </source>
</evidence>
<reference evidence="7 8" key="1">
    <citation type="journal article" date="2015" name="Microbiome">
        <title>Genomic resolution of linkages in carbon, nitrogen, and sulfur cycling among widespread estuary sediment bacteria.</title>
        <authorList>
            <person name="Baker B.J."/>
            <person name="Lazar C.S."/>
            <person name="Teske A.P."/>
            <person name="Dick G.J."/>
        </authorList>
    </citation>
    <scope>NUCLEOTIDE SEQUENCE [LARGE SCALE GENOMIC DNA]</scope>
    <source>
        <strain evidence="7">DG_26</strain>
    </source>
</reference>
<evidence type="ECO:0000256" key="5">
    <source>
        <dbReference type="ARBA" id="ARBA00023136"/>
    </source>
</evidence>
<feature type="transmembrane region" description="Helical" evidence="6">
    <location>
        <begin position="256"/>
        <end position="273"/>
    </location>
</feature>
<gene>
    <name evidence="7" type="ORF">AMJ40_05900</name>
</gene>